<dbReference type="GO" id="GO:0004930">
    <property type="term" value="F:G protein-coupled receptor activity"/>
    <property type="evidence" value="ECO:0007669"/>
    <property type="project" value="UniProtKB-KW"/>
</dbReference>
<keyword evidence="2 8" id="KW-0812">Transmembrane</keyword>
<dbReference type="PROSITE" id="PS00237">
    <property type="entry name" value="G_PROTEIN_RECEP_F1_1"/>
    <property type="match status" value="1"/>
</dbReference>
<dbReference type="InterPro" id="IPR000276">
    <property type="entry name" value="GPCR_Rhodpsn"/>
</dbReference>
<keyword evidence="4 8" id="KW-0297">G-protein coupled receptor</keyword>
<comment type="subcellular location">
    <subcellularLocation>
        <location evidence="1">Membrane</location>
        <topology evidence="1">Multi-pass membrane protein</topology>
    </subcellularLocation>
</comment>
<keyword evidence="12" id="KW-1185">Reference proteome</keyword>
<dbReference type="PANTHER" id="PTHR24243:SF230">
    <property type="entry name" value="G-PROTEIN COUPLED RECEPTORS FAMILY 1 PROFILE DOMAIN-CONTAINING PROTEIN"/>
    <property type="match status" value="1"/>
</dbReference>
<dbReference type="PANTHER" id="PTHR24243">
    <property type="entry name" value="G-PROTEIN COUPLED RECEPTOR"/>
    <property type="match status" value="1"/>
</dbReference>
<evidence type="ECO:0000313" key="11">
    <source>
        <dbReference type="EMBL" id="KAK2150999.1"/>
    </source>
</evidence>
<gene>
    <name evidence="11" type="ORF">LSH36_380g05003</name>
</gene>
<feature type="domain" description="G-protein coupled receptors family 1 profile" evidence="10">
    <location>
        <begin position="51"/>
        <end position="320"/>
    </location>
</feature>
<dbReference type="InterPro" id="IPR017452">
    <property type="entry name" value="GPCR_Rhodpsn_7TM"/>
</dbReference>
<dbReference type="EMBL" id="JAODUP010000380">
    <property type="protein sequence ID" value="KAK2150999.1"/>
    <property type="molecule type" value="Genomic_DNA"/>
</dbReference>
<keyword evidence="3 9" id="KW-1133">Transmembrane helix</keyword>
<dbReference type="PROSITE" id="PS50262">
    <property type="entry name" value="G_PROTEIN_RECEP_F1_2"/>
    <property type="match status" value="1"/>
</dbReference>
<accession>A0AAD9N1Q0</accession>
<evidence type="ECO:0000256" key="5">
    <source>
        <dbReference type="ARBA" id="ARBA00023136"/>
    </source>
</evidence>
<evidence type="ECO:0000256" key="2">
    <source>
        <dbReference type="ARBA" id="ARBA00022692"/>
    </source>
</evidence>
<dbReference type="Proteomes" id="UP001208570">
    <property type="component" value="Unassembled WGS sequence"/>
</dbReference>
<evidence type="ECO:0000259" key="10">
    <source>
        <dbReference type="PROSITE" id="PS50262"/>
    </source>
</evidence>
<keyword evidence="6 8" id="KW-0675">Receptor</keyword>
<evidence type="ECO:0000256" key="3">
    <source>
        <dbReference type="ARBA" id="ARBA00022989"/>
    </source>
</evidence>
<feature type="transmembrane region" description="Helical" evidence="9">
    <location>
        <begin position="154"/>
        <end position="172"/>
    </location>
</feature>
<dbReference type="PRINTS" id="PR00237">
    <property type="entry name" value="GPCRRHODOPSN"/>
</dbReference>
<keyword evidence="5 9" id="KW-0472">Membrane</keyword>
<dbReference type="Gene3D" id="1.20.1070.10">
    <property type="entry name" value="Rhodopsin 7-helix transmembrane proteins"/>
    <property type="match status" value="1"/>
</dbReference>
<evidence type="ECO:0000256" key="1">
    <source>
        <dbReference type="ARBA" id="ARBA00004141"/>
    </source>
</evidence>
<feature type="transmembrane region" description="Helical" evidence="9">
    <location>
        <begin position="317"/>
        <end position="335"/>
    </location>
</feature>
<feature type="transmembrane region" description="Helical" evidence="9">
    <location>
        <begin position="261"/>
        <end position="282"/>
    </location>
</feature>
<evidence type="ECO:0000256" key="7">
    <source>
        <dbReference type="ARBA" id="ARBA00023224"/>
    </source>
</evidence>
<evidence type="ECO:0000256" key="6">
    <source>
        <dbReference type="ARBA" id="ARBA00023170"/>
    </source>
</evidence>
<dbReference type="AlphaFoldDB" id="A0AAD9N1Q0"/>
<dbReference type="Pfam" id="PF00001">
    <property type="entry name" value="7tm_1"/>
    <property type="match status" value="1"/>
</dbReference>
<evidence type="ECO:0000256" key="4">
    <source>
        <dbReference type="ARBA" id="ARBA00023040"/>
    </source>
</evidence>
<dbReference type="SUPFAM" id="SSF81321">
    <property type="entry name" value="Family A G protein-coupled receptor-like"/>
    <property type="match status" value="1"/>
</dbReference>
<name>A0AAD9N1Q0_9ANNE</name>
<comment type="caution">
    <text evidence="11">The sequence shown here is derived from an EMBL/GenBank/DDBJ whole genome shotgun (WGS) entry which is preliminary data.</text>
</comment>
<comment type="similarity">
    <text evidence="8">Belongs to the G-protein coupled receptor 1 family.</text>
</comment>
<evidence type="ECO:0000256" key="8">
    <source>
        <dbReference type="RuleBase" id="RU000688"/>
    </source>
</evidence>
<proteinExistence type="inferred from homology"/>
<evidence type="ECO:0000256" key="9">
    <source>
        <dbReference type="SAM" id="Phobius"/>
    </source>
</evidence>
<sequence length="346" mass="39130">MESYPNSPGTTSDRINLTGEVYGSTSAVLDWQVKVVDYVFIPMLFTVGVVGNSLTIRVMIMRQCWILSVSRFLVALSLSDLTVNLMSPFNEPLVHSLLGADPRATSVGGCKFFFWLYRVGKYSSAWLVVMISSERFVAVWLPTKAKFINTNRKANISIFLMYGVFSFYLAYYTNWSYTIIDGKCTKDNVSWEREDQAAVLDLVGLSIYVLIPMASLVVLTGLIIYKLIGLIKKSRCQIRDDAQAGNMGRCQRDSFIRTTQMLIAISLAFVILEIPSTVSHLISSIRNENIFDSDDLSMVIYKKMASIMEQLNHSINFVLYILTCGTFRTRVFSLFRKKRSGMVNPK</sequence>
<feature type="transmembrane region" description="Helical" evidence="9">
    <location>
        <begin position="38"/>
        <end position="60"/>
    </location>
</feature>
<reference evidence="11" key="1">
    <citation type="journal article" date="2023" name="Mol. Biol. Evol.">
        <title>Third-Generation Sequencing Reveals the Adaptive Role of the Epigenome in Three Deep-Sea Polychaetes.</title>
        <authorList>
            <person name="Perez M."/>
            <person name="Aroh O."/>
            <person name="Sun Y."/>
            <person name="Lan Y."/>
            <person name="Juniper S.K."/>
            <person name="Young C.R."/>
            <person name="Angers B."/>
            <person name="Qian P.Y."/>
        </authorList>
    </citation>
    <scope>NUCLEOTIDE SEQUENCE</scope>
    <source>
        <strain evidence="11">P08H-3</strain>
    </source>
</reference>
<dbReference type="GO" id="GO:0005886">
    <property type="term" value="C:plasma membrane"/>
    <property type="evidence" value="ECO:0007669"/>
    <property type="project" value="TreeGrafter"/>
</dbReference>
<feature type="transmembrane region" description="Helical" evidence="9">
    <location>
        <begin position="205"/>
        <end position="225"/>
    </location>
</feature>
<organism evidence="11 12">
    <name type="scientific">Paralvinella palmiformis</name>
    <dbReference type="NCBI Taxonomy" id="53620"/>
    <lineage>
        <taxon>Eukaryota</taxon>
        <taxon>Metazoa</taxon>
        <taxon>Spiralia</taxon>
        <taxon>Lophotrochozoa</taxon>
        <taxon>Annelida</taxon>
        <taxon>Polychaeta</taxon>
        <taxon>Sedentaria</taxon>
        <taxon>Canalipalpata</taxon>
        <taxon>Terebellida</taxon>
        <taxon>Terebelliformia</taxon>
        <taxon>Alvinellidae</taxon>
        <taxon>Paralvinella</taxon>
    </lineage>
</organism>
<evidence type="ECO:0000313" key="12">
    <source>
        <dbReference type="Proteomes" id="UP001208570"/>
    </source>
</evidence>
<keyword evidence="7 8" id="KW-0807">Transducer</keyword>
<protein>
    <recommendedName>
        <fullName evidence="10">G-protein coupled receptors family 1 profile domain-containing protein</fullName>
    </recommendedName>
</protein>